<sequence length="104" mass="11891">MTTKYHNARILSIQHLPEQDKLLVRFADHDDWEIDSVVDFSFNGFYPQNILFHVTEYRLADLPAKIAAEFPVLSYYLHSGEEWQIFHLSPQAGLGGIIVCATLG</sequence>
<organism evidence="1 2">
    <name type="scientific">Kingella denitrificans ATCC 33394</name>
    <dbReference type="NCBI Taxonomy" id="888741"/>
    <lineage>
        <taxon>Bacteria</taxon>
        <taxon>Pseudomonadati</taxon>
        <taxon>Pseudomonadota</taxon>
        <taxon>Betaproteobacteria</taxon>
        <taxon>Neisseriales</taxon>
        <taxon>Neisseriaceae</taxon>
        <taxon>Kingella</taxon>
    </lineage>
</organism>
<dbReference type="HOGENOM" id="CLU_2259989_0_0_4"/>
<dbReference type="Proteomes" id="UP000004088">
    <property type="component" value="Unassembled WGS sequence"/>
</dbReference>
<gene>
    <name evidence="1" type="ORF">HMPREF9098_0195</name>
</gene>
<protein>
    <submittedName>
        <fullName evidence="1">Uncharacterized protein</fullName>
    </submittedName>
</protein>
<name>F0EWG1_9NEIS</name>
<evidence type="ECO:0000313" key="1">
    <source>
        <dbReference type="EMBL" id="EGC18389.1"/>
    </source>
</evidence>
<comment type="caution">
    <text evidence="1">The sequence shown here is derived from an EMBL/GenBank/DDBJ whole genome shotgun (WGS) entry which is preliminary data.</text>
</comment>
<dbReference type="AlphaFoldDB" id="F0EWG1"/>
<reference evidence="1 2" key="1">
    <citation type="submission" date="2011-01" db="EMBL/GenBank/DDBJ databases">
        <authorList>
            <person name="Muzny D."/>
            <person name="Qin X."/>
            <person name="Deng J."/>
            <person name="Jiang H."/>
            <person name="Liu Y."/>
            <person name="Qu J."/>
            <person name="Song X.-Z."/>
            <person name="Zhang L."/>
            <person name="Thornton R."/>
            <person name="Coyle M."/>
            <person name="Francisco L."/>
            <person name="Jackson L."/>
            <person name="Javaid M."/>
            <person name="Korchina V."/>
            <person name="Kovar C."/>
            <person name="Mata R."/>
            <person name="Mathew T."/>
            <person name="Ngo R."/>
            <person name="Nguyen L."/>
            <person name="Nguyen N."/>
            <person name="Okwuonu G."/>
            <person name="Ongeri F."/>
            <person name="Pham C."/>
            <person name="Simmons D."/>
            <person name="Wilczek-Boney K."/>
            <person name="Hale W."/>
            <person name="Jakkamsetti A."/>
            <person name="Pham P."/>
            <person name="Ruth R."/>
            <person name="San Lucas F."/>
            <person name="Warren J."/>
            <person name="Zhang J."/>
            <person name="Zhao Z."/>
            <person name="Zhou C."/>
            <person name="Zhu D."/>
            <person name="Lee S."/>
            <person name="Bess C."/>
            <person name="Blankenburg K."/>
            <person name="Forbes L."/>
            <person name="Fu Q."/>
            <person name="Gubbala S."/>
            <person name="Hirani K."/>
            <person name="Jayaseelan J.C."/>
            <person name="Lara F."/>
            <person name="Munidasa M."/>
            <person name="Palculict T."/>
            <person name="Patil S."/>
            <person name="Pu L.-L."/>
            <person name="Saada N."/>
            <person name="Tang L."/>
            <person name="Weissenberger G."/>
            <person name="Zhu Y."/>
            <person name="Hemphill L."/>
            <person name="Shang Y."/>
            <person name="Youmans B."/>
            <person name="Ayvaz T."/>
            <person name="Ross M."/>
            <person name="Santibanez J."/>
            <person name="Aqrawi P."/>
            <person name="Gross S."/>
            <person name="Joshi V."/>
            <person name="Fowler G."/>
            <person name="Nazareth L."/>
            <person name="Reid J."/>
            <person name="Worley K."/>
            <person name="Petrosino J."/>
            <person name="Highlander S."/>
            <person name="Gibbs R."/>
        </authorList>
    </citation>
    <scope>NUCLEOTIDE SEQUENCE [LARGE SCALE GENOMIC DNA]</scope>
    <source>
        <strain evidence="1 2">ATCC 33394</strain>
    </source>
</reference>
<dbReference type="EMBL" id="AEWV01000005">
    <property type="protein sequence ID" value="EGC18389.1"/>
    <property type="molecule type" value="Genomic_DNA"/>
</dbReference>
<proteinExistence type="predicted"/>
<evidence type="ECO:0000313" key="2">
    <source>
        <dbReference type="Proteomes" id="UP000004088"/>
    </source>
</evidence>
<dbReference type="STRING" id="888741.HMPREF9098_0195"/>
<accession>F0EWG1</accession>
<dbReference type="RefSeq" id="WP_003781062.1">
    <property type="nucleotide sequence ID" value="NZ_GL870929.1"/>
</dbReference>
<keyword evidence="2" id="KW-1185">Reference proteome</keyword>